<comment type="caution">
    <text evidence="1">The sequence shown here is derived from an EMBL/GenBank/DDBJ whole genome shotgun (WGS) entry which is preliminary data.</text>
</comment>
<evidence type="ECO:0000313" key="2">
    <source>
        <dbReference type="Proteomes" id="UP001549366"/>
    </source>
</evidence>
<name>A0ABV2SGL4_9GAMM</name>
<organism evidence="1 2">
    <name type="scientific">Endozoicomonas lisbonensis</name>
    <dbReference type="NCBI Taxonomy" id="3120522"/>
    <lineage>
        <taxon>Bacteria</taxon>
        <taxon>Pseudomonadati</taxon>
        <taxon>Pseudomonadota</taxon>
        <taxon>Gammaproteobacteria</taxon>
        <taxon>Oceanospirillales</taxon>
        <taxon>Endozoicomonadaceae</taxon>
        <taxon>Endozoicomonas</taxon>
    </lineage>
</organism>
<dbReference type="RefSeq" id="WP_354010850.1">
    <property type="nucleotide sequence ID" value="NZ_JBEWTA010000001.1"/>
</dbReference>
<dbReference type="Proteomes" id="UP001549366">
    <property type="component" value="Unassembled WGS sequence"/>
</dbReference>
<dbReference type="EMBL" id="JBEWTB010000002">
    <property type="protein sequence ID" value="MET4756514.1"/>
    <property type="molecule type" value="Genomic_DNA"/>
</dbReference>
<accession>A0ABV2SGL4</accession>
<protein>
    <submittedName>
        <fullName evidence="1">Uncharacterized protein</fullName>
    </submittedName>
</protein>
<keyword evidence="2" id="KW-1185">Reference proteome</keyword>
<sequence>MSTLTWPQNLIPNSQQFFPVFTTRKFPSPFTGTNQTLEFPACSWNCQLTFKNLDREELRQLETFLIQLRGAAGRFRIGDQTNAEPRGLAEGTPVVDSANQTGGLLKIKGCTPNQNFLLAGDYITVNNELKRLVADANADIEGKASLRFEPNLRQSPANGTAVIVRNTYAIMRLGDDKQGKSKRVPLHASMTLNLVEDIYQ</sequence>
<evidence type="ECO:0000313" key="1">
    <source>
        <dbReference type="EMBL" id="MET4756514.1"/>
    </source>
</evidence>
<reference evidence="1 2" key="1">
    <citation type="submission" date="2024-06" db="EMBL/GenBank/DDBJ databases">
        <title>Genomic Encyclopedia of Type Strains, Phase V (KMG-V): Genome sequencing to study the core and pangenomes of soil and plant-associated prokaryotes.</title>
        <authorList>
            <person name="Whitman W."/>
        </authorList>
    </citation>
    <scope>NUCLEOTIDE SEQUENCE [LARGE SCALE GENOMIC DNA]</scope>
    <source>
        <strain evidence="1 2">NE40</strain>
    </source>
</reference>
<gene>
    <name evidence="1" type="ORF">V5J35_001706</name>
</gene>
<proteinExistence type="predicted"/>